<dbReference type="PANTHER" id="PTHR11475:SF109">
    <property type="entry name" value="CHORION PEROXIDASE-LIKE PROTEIN"/>
    <property type="match status" value="1"/>
</dbReference>
<dbReference type="Gene3D" id="1.10.640.10">
    <property type="entry name" value="Haem peroxidase domain superfamily, animal type"/>
    <property type="match status" value="1"/>
</dbReference>
<proteinExistence type="predicted"/>
<dbReference type="PANTHER" id="PTHR11475">
    <property type="entry name" value="OXIDASE/PEROXIDASE"/>
    <property type="match status" value="1"/>
</dbReference>
<evidence type="ECO:0000256" key="1">
    <source>
        <dbReference type="ARBA" id="ARBA00004613"/>
    </source>
</evidence>
<dbReference type="Pfam" id="PF03098">
    <property type="entry name" value="An_peroxidase"/>
    <property type="match status" value="1"/>
</dbReference>
<dbReference type="InterPro" id="IPR037120">
    <property type="entry name" value="Haem_peroxidase_sf_animal"/>
</dbReference>
<evidence type="ECO:0000256" key="6">
    <source>
        <dbReference type="ARBA" id="ARBA00023002"/>
    </source>
</evidence>
<accession>A0A0T6BCE9</accession>
<dbReference type="SUPFAM" id="SSF48113">
    <property type="entry name" value="Heme-dependent peroxidases"/>
    <property type="match status" value="1"/>
</dbReference>
<dbReference type="OrthoDB" id="823504at2759"/>
<protein>
    <submittedName>
        <fullName evidence="10">Peroxidase</fullName>
    </submittedName>
</protein>
<dbReference type="GO" id="GO:0005576">
    <property type="term" value="C:extracellular region"/>
    <property type="evidence" value="ECO:0007669"/>
    <property type="project" value="UniProtKB-SubCell"/>
</dbReference>
<keyword evidence="5" id="KW-0732">Signal</keyword>
<evidence type="ECO:0000256" key="8">
    <source>
        <dbReference type="PIRSR" id="PIRSR619791-2"/>
    </source>
</evidence>
<dbReference type="GO" id="GO:0004601">
    <property type="term" value="F:peroxidase activity"/>
    <property type="evidence" value="ECO:0007669"/>
    <property type="project" value="UniProtKB-KW"/>
</dbReference>
<keyword evidence="11" id="KW-1185">Reference proteome</keyword>
<feature type="compositionally biased region" description="Basic and acidic residues" evidence="9">
    <location>
        <begin position="720"/>
        <end position="737"/>
    </location>
</feature>
<feature type="region of interest" description="Disordered" evidence="9">
    <location>
        <begin position="1123"/>
        <end position="1146"/>
    </location>
</feature>
<comment type="subcellular location">
    <subcellularLocation>
        <location evidence="1">Secreted</location>
    </subcellularLocation>
</comment>
<keyword evidence="8" id="KW-0479">Metal-binding</keyword>
<dbReference type="Proteomes" id="UP000051574">
    <property type="component" value="Unassembled WGS sequence"/>
</dbReference>
<keyword evidence="2" id="KW-0964">Secreted</keyword>
<dbReference type="PRINTS" id="PR00457">
    <property type="entry name" value="ANPEROXIDASE"/>
</dbReference>
<dbReference type="GO" id="GO:0022412">
    <property type="term" value="P:cellular process involved in reproduction in multicellular organism"/>
    <property type="evidence" value="ECO:0007669"/>
    <property type="project" value="UniProtKB-ARBA"/>
</dbReference>
<feature type="binding site" description="axial binding residue" evidence="8">
    <location>
        <position position="310"/>
    </location>
    <ligand>
        <name>heme b</name>
        <dbReference type="ChEBI" id="CHEBI:60344"/>
    </ligand>
    <ligandPart>
        <name>Fe</name>
        <dbReference type="ChEBI" id="CHEBI:18248"/>
    </ligandPart>
</feature>
<dbReference type="CDD" id="cd09823">
    <property type="entry name" value="peroxinectin_like"/>
    <property type="match status" value="1"/>
</dbReference>
<dbReference type="GO" id="GO:0020037">
    <property type="term" value="F:heme binding"/>
    <property type="evidence" value="ECO:0007669"/>
    <property type="project" value="InterPro"/>
</dbReference>
<evidence type="ECO:0000256" key="2">
    <source>
        <dbReference type="ARBA" id="ARBA00022525"/>
    </source>
</evidence>
<feature type="compositionally biased region" description="Basic residues" evidence="9">
    <location>
        <begin position="808"/>
        <end position="823"/>
    </location>
</feature>
<feature type="compositionally biased region" description="Acidic residues" evidence="9">
    <location>
        <begin position="845"/>
        <end position="854"/>
    </location>
</feature>
<keyword evidence="4 8" id="KW-0349">Heme</keyword>
<keyword evidence="3 10" id="KW-0575">Peroxidase</keyword>
<evidence type="ECO:0000256" key="4">
    <source>
        <dbReference type="ARBA" id="ARBA00022617"/>
    </source>
</evidence>
<dbReference type="FunFam" id="1.10.640.10:FF:000003">
    <property type="entry name" value="chorion peroxidase"/>
    <property type="match status" value="1"/>
</dbReference>
<evidence type="ECO:0000256" key="9">
    <source>
        <dbReference type="SAM" id="MobiDB-lite"/>
    </source>
</evidence>
<evidence type="ECO:0000256" key="7">
    <source>
        <dbReference type="ARBA" id="ARBA00023004"/>
    </source>
</evidence>
<name>A0A0T6BCE9_9SCAR</name>
<comment type="caution">
    <text evidence="10">The sequence shown here is derived from an EMBL/GenBank/DDBJ whole genome shotgun (WGS) entry which is preliminary data.</text>
</comment>
<evidence type="ECO:0000256" key="5">
    <source>
        <dbReference type="ARBA" id="ARBA00022729"/>
    </source>
</evidence>
<dbReference type="InterPro" id="IPR010255">
    <property type="entry name" value="Haem_peroxidase_sf"/>
</dbReference>
<gene>
    <name evidence="10" type="ORF">AMK59_961</name>
</gene>
<evidence type="ECO:0000256" key="3">
    <source>
        <dbReference type="ARBA" id="ARBA00022559"/>
    </source>
</evidence>
<feature type="region of interest" description="Disordered" evidence="9">
    <location>
        <begin position="808"/>
        <end position="854"/>
    </location>
</feature>
<evidence type="ECO:0000313" key="10">
    <source>
        <dbReference type="EMBL" id="KRT84926.1"/>
    </source>
</evidence>
<reference evidence="10 11" key="1">
    <citation type="submission" date="2015-09" db="EMBL/GenBank/DDBJ databases">
        <title>Draft genome of the scarab beetle Oryctes borbonicus.</title>
        <authorList>
            <person name="Meyer J.M."/>
            <person name="Markov G.V."/>
            <person name="Baskaran P."/>
            <person name="Herrmann M."/>
            <person name="Sommer R.J."/>
            <person name="Roedelsperger C."/>
        </authorList>
    </citation>
    <scope>NUCLEOTIDE SEQUENCE [LARGE SCALE GENOMIC DNA]</scope>
    <source>
        <strain evidence="10">OB123</strain>
        <tissue evidence="10">Whole animal</tissue>
    </source>
</reference>
<evidence type="ECO:0000313" key="11">
    <source>
        <dbReference type="Proteomes" id="UP000051574"/>
    </source>
</evidence>
<feature type="region of interest" description="Disordered" evidence="9">
    <location>
        <begin position="719"/>
        <end position="741"/>
    </location>
</feature>
<dbReference type="GO" id="GO:0006979">
    <property type="term" value="P:response to oxidative stress"/>
    <property type="evidence" value="ECO:0007669"/>
    <property type="project" value="InterPro"/>
</dbReference>
<dbReference type="GO" id="GO:0046872">
    <property type="term" value="F:metal ion binding"/>
    <property type="evidence" value="ECO:0007669"/>
    <property type="project" value="UniProtKB-KW"/>
</dbReference>
<dbReference type="PROSITE" id="PS50292">
    <property type="entry name" value="PEROXIDASE_3"/>
    <property type="match status" value="1"/>
</dbReference>
<sequence length="1312" mass="149234">MMPMQRFLPPTYEDGIQAPRRSIFNGNLPSPRKISTTIHRDRNRSVQVITLMLMQWGQFLDHDITLTATARAFNSSVPSCCLPGNAGFLPTEFMHPECMPIEVPHDDWFLSRFGTRCMEFIRSAPATRVNCDLGWREQINQVTSCIDGSMVYGSDVRRAESLRTFRDGTLQYGRRGSHRNPPDPPDGEICRTGAISTSCFLGGDSRFGEQPALTALHTIWLRFHNKIARDLQGINPHWSDEKLYQEARRIIGALIQHITYKEFLPIVLGPEVIDLFELKLMSKEYYTGYNSKVNPTTANAFSAAAFRFGHSLVQNSFVRSTINHQRLRNNVSIHDEQENPENIWSHGSLDRLILGLCNQPPQMRDEFIGDELTNHLFQSSDIPFGMDLAAINIQRGRDHGIPSYTSWRQPCGLSPINDWNDLAKVMRAETINLFRSLYAHVDDIDLYPGGLAEKPVRGGIVGPVFACVIAQQFLNYRKGDRFWYENGNFPSSFTPAQLQQIRKVNFAHIICHTISEIHTIQPFVFVASGNQNSRIACDNLISDSLDLLFWTEGTSNFNSLDLDSEFGFKPVHKEDETLPLHTPILPINQQFIGTVASEDEDFDFEKGFQETVNALNLINSEDPITIDDKLEIININDLTTESIDASKLFVKRDAKPVAGRNNLILMRNLKNMKINELLIEELKKSANISSSITVLPHSLLEQKVLNRTILLLKRNNSSSSDRKVTDEDLTNKTKGDKNGSVINATNNINISKFLKYLDSNNNTATDLRQEKEENSDVSGQKLRNIDEYILDTLSDYYYDYDYDATTKKKNKRKNPSTNRRKQTSGKTTLKPPALYSSTKRPNGVIDEEHDVGTYEDDEAVVHGENGYGQYDNEDIGLDDIHTNLKYPDDIKKVHYADDYVNDPITTNDDSKDKDSPSNYQFLINIHVHPTVKPTQTNEVLTKRPLRPTYDKDKHLIQVSLLQTNNKTNKHNGHHKFIPEIATKRPSTSYPIYILKPSQKVTYVTGYMVEESTTKATNMHVIPVYGTKRPVTSHQTNKQFSNTPETEDIDANYNYFHPEPSKSSYTPSTIETEDIDVNYNYFHPEPSKSSYTPIIILRPHESYNTNTQGGYDVPVHKLSSYLTSKPSTQTIRQTTREPQTLGPTFPSYLYTRDDKRKNNFYSNFDGSIHYINAPTKLTSSHDDTNGYSHHIDDKLDFKTNLFPNRLKPTSNKNYVKISSVKGDYRNANRNNVESKEQIDDQSEDIEVVLPELEGIEVVQVDVLPSDDEYKSTDFNVTEDSFVMPQLKLFSDTDCTSELPTPMINTKRATSSAA</sequence>
<keyword evidence="6" id="KW-0560">Oxidoreductase</keyword>
<organism evidence="10 11">
    <name type="scientific">Oryctes borbonicus</name>
    <dbReference type="NCBI Taxonomy" id="1629725"/>
    <lineage>
        <taxon>Eukaryota</taxon>
        <taxon>Metazoa</taxon>
        <taxon>Ecdysozoa</taxon>
        <taxon>Arthropoda</taxon>
        <taxon>Hexapoda</taxon>
        <taxon>Insecta</taxon>
        <taxon>Pterygota</taxon>
        <taxon>Neoptera</taxon>
        <taxon>Endopterygota</taxon>
        <taxon>Coleoptera</taxon>
        <taxon>Polyphaga</taxon>
        <taxon>Scarabaeiformia</taxon>
        <taxon>Scarabaeidae</taxon>
        <taxon>Dynastinae</taxon>
        <taxon>Oryctes</taxon>
    </lineage>
</organism>
<keyword evidence="7 8" id="KW-0408">Iron</keyword>
<dbReference type="EMBL" id="LJIG01002014">
    <property type="protein sequence ID" value="KRT84926.1"/>
    <property type="molecule type" value="Genomic_DNA"/>
</dbReference>
<feature type="compositionally biased region" description="Polar residues" evidence="9">
    <location>
        <begin position="1123"/>
        <end position="1141"/>
    </location>
</feature>
<dbReference type="InterPro" id="IPR019791">
    <property type="entry name" value="Haem_peroxidase_animal"/>
</dbReference>